<sequence>MSGMKASLSFTWTLSGAGWADCVIADANAEAQMLVSYVTPAPEELIGAVTRLALGESGDHKVMFEAEPNGFLWHLSPDGDAVEIRIVEYPDTSRRSRPGAVLWEARHPIEVVARCVLRGFDRVDADRGEDGWYADWKRPFPRRELEQLRRAREKSRA</sequence>
<protein>
    <submittedName>
        <fullName evidence="1">Uncharacterized protein</fullName>
    </submittedName>
</protein>
<dbReference type="AlphaFoldDB" id="A0A401Z4X5"/>
<comment type="caution">
    <text evidence="1">The sequence shown here is derived from an EMBL/GenBank/DDBJ whole genome shotgun (WGS) entry which is preliminary data.</text>
</comment>
<reference evidence="1 2" key="1">
    <citation type="submission" date="2018-12" db="EMBL/GenBank/DDBJ databases">
        <title>Draft genome sequence of Embleya hyalina NBRC 13850T.</title>
        <authorList>
            <person name="Komaki H."/>
            <person name="Hosoyama A."/>
            <person name="Kimura A."/>
            <person name="Ichikawa N."/>
            <person name="Tamura T."/>
        </authorList>
    </citation>
    <scope>NUCLEOTIDE SEQUENCE [LARGE SCALE GENOMIC DNA]</scope>
    <source>
        <strain evidence="1 2">NBRC 13850</strain>
    </source>
</reference>
<keyword evidence="2" id="KW-1185">Reference proteome</keyword>
<dbReference type="Proteomes" id="UP000286931">
    <property type="component" value="Unassembled WGS sequence"/>
</dbReference>
<proteinExistence type="predicted"/>
<organism evidence="1 2">
    <name type="scientific">Embleya hyalina</name>
    <dbReference type="NCBI Taxonomy" id="516124"/>
    <lineage>
        <taxon>Bacteria</taxon>
        <taxon>Bacillati</taxon>
        <taxon>Actinomycetota</taxon>
        <taxon>Actinomycetes</taxon>
        <taxon>Kitasatosporales</taxon>
        <taxon>Streptomycetaceae</taxon>
        <taxon>Embleya</taxon>
    </lineage>
</organism>
<accession>A0A401Z4X5</accession>
<evidence type="ECO:0000313" key="1">
    <source>
        <dbReference type="EMBL" id="GCE01900.1"/>
    </source>
</evidence>
<gene>
    <name evidence="1" type="ORF">EHYA_09674</name>
</gene>
<dbReference type="EMBL" id="BIFH01000054">
    <property type="protein sequence ID" value="GCE01900.1"/>
    <property type="molecule type" value="Genomic_DNA"/>
</dbReference>
<evidence type="ECO:0000313" key="2">
    <source>
        <dbReference type="Proteomes" id="UP000286931"/>
    </source>
</evidence>
<name>A0A401Z4X5_9ACTN</name>